<sequence>MVSEGDKPSRDSQLLAPLIRSGKNLDPLDAVPSRACSLIRFCQNRSGMSSTSDCEFDSGFKHLFSDVQSSSVRRCFRSNDHIASSPGLDDGLS</sequence>
<accession>A0A0V1M2D1</accession>
<evidence type="ECO:0000313" key="2">
    <source>
        <dbReference type="Proteomes" id="UP000054843"/>
    </source>
</evidence>
<reference evidence="1 2" key="1">
    <citation type="submission" date="2015-01" db="EMBL/GenBank/DDBJ databases">
        <title>Evolution of Trichinella species and genotypes.</title>
        <authorList>
            <person name="Korhonen P.K."/>
            <person name="Edoardo P."/>
            <person name="Giuseppe L.R."/>
            <person name="Gasser R.B."/>
        </authorList>
    </citation>
    <scope>NUCLEOTIDE SEQUENCE [LARGE SCALE GENOMIC DNA]</scope>
    <source>
        <strain evidence="1">ISS1980</strain>
    </source>
</reference>
<dbReference type="AlphaFoldDB" id="A0A0V1M2D1"/>
<dbReference type="EMBL" id="JYDO01000309">
    <property type="protein sequence ID" value="KRZ65692.1"/>
    <property type="molecule type" value="Genomic_DNA"/>
</dbReference>
<dbReference type="Proteomes" id="UP000054843">
    <property type="component" value="Unassembled WGS sequence"/>
</dbReference>
<comment type="caution">
    <text evidence="1">The sequence shown here is derived from an EMBL/GenBank/DDBJ whole genome shotgun (WGS) entry which is preliminary data.</text>
</comment>
<name>A0A0V1M2D1_9BILA</name>
<gene>
    <name evidence="1" type="ORF">T10_978</name>
</gene>
<protein>
    <submittedName>
        <fullName evidence="1">Uncharacterized protein</fullName>
    </submittedName>
</protein>
<evidence type="ECO:0000313" key="1">
    <source>
        <dbReference type="EMBL" id="KRZ65692.1"/>
    </source>
</evidence>
<keyword evidence="2" id="KW-1185">Reference proteome</keyword>
<organism evidence="1 2">
    <name type="scientific">Trichinella papuae</name>
    <dbReference type="NCBI Taxonomy" id="268474"/>
    <lineage>
        <taxon>Eukaryota</taxon>
        <taxon>Metazoa</taxon>
        <taxon>Ecdysozoa</taxon>
        <taxon>Nematoda</taxon>
        <taxon>Enoplea</taxon>
        <taxon>Dorylaimia</taxon>
        <taxon>Trichinellida</taxon>
        <taxon>Trichinellidae</taxon>
        <taxon>Trichinella</taxon>
    </lineage>
</organism>
<proteinExistence type="predicted"/>